<proteinExistence type="predicted"/>
<dbReference type="KEGG" id="wne:PIG85_01240"/>
<dbReference type="AlphaFoldDB" id="A0AB38XPT6"/>
<dbReference type="PANTHER" id="PTHR15462">
    <property type="entry name" value="SERINE PROTEASE"/>
    <property type="match status" value="1"/>
</dbReference>
<dbReference type="InterPro" id="IPR043504">
    <property type="entry name" value="Peptidase_S1_PA_chymotrypsin"/>
</dbReference>
<dbReference type="InterPro" id="IPR050966">
    <property type="entry name" value="Glutamyl_endopeptidase"/>
</dbReference>
<dbReference type="Gene3D" id="2.40.10.10">
    <property type="entry name" value="Trypsin-like serine proteases"/>
    <property type="match status" value="2"/>
</dbReference>
<dbReference type="Proteomes" id="UP001211044">
    <property type="component" value="Chromosome"/>
</dbReference>
<evidence type="ECO:0000313" key="3">
    <source>
        <dbReference type="EMBL" id="WCE46298.1"/>
    </source>
</evidence>
<sequence>MSARKSSLGAVAALAMIATVVMVPAAGADELPVGGADGTITSPEQADPELTVEYWTPQRMRAAQPPESPSTPFRTRIRTRSAAPTAKMPADYTEQETVLTQPKAPLGKAAYSKSDDTKVTAVGAVNGKVFYRDPALDHDSRCSAAAVNTPKKTVVLTAGHCVISARSKKWVKNWVFVPGYKDGQAPHGKFAAKKMRTTPEWTKYNFSVDGVVGDVAMVETAPNSKGKKVVDEVGGHGLIAGGPLNFHALMVGYPSDIKEGEQVSFFEGDGKSYDWGERRFSTIAGSKFGVGASGGPWLAHYSKAAEVGYVRGLSSFGPQDDSFMGSPYFNTQLKDLYAATESKATK</sequence>
<feature type="chain" id="PRO_5044267208" description="V8-like Glu-specific endopeptidase" evidence="2">
    <location>
        <begin position="29"/>
        <end position="346"/>
    </location>
</feature>
<evidence type="ECO:0000256" key="2">
    <source>
        <dbReference type="SAM" id="SignalP"/>
    </source>
</evidence>
<dbReference type="PANTHER" id="PTHR15462:SF19">
    <property type="entry name" value="PEPTIDASE S1 DOMAIN-CONTAINING PROTEIN"/>
    <property type="match status" value="1"/>
</dbReference>
<keyword evidence="1 2" id="KW-0732">Signal</keyword>
<accession>A0AB38XPT6</accession>
<protein>
    <recommendedName>
        <fullName evidence="5">V8-like Glu-specific endopeptidase</fullName>
    </recommendedName>
</protein>
<name>A0AB38XPT6_9ACTO</name>
<evidence type="ECO:0000313" key="4">
    <source>
        <dbReference type="Proteomes" id="UP001211044"/>
    </source>
</evidence>
<dbReference type="EMBL" id="CP116394">
    <property type="protein sequence ID" value="WCE46298.1"/>
    <property type="molecule type" value="Genomic_DNA"/>
</dbReference>
<dbReference type="RefSeq" id="WP_004806716.1">
    <property type="nucleotide sequence ID" value="NZ_CP116394.1"/>
</dbReference>
<dbReference type="InterPro" id="IPR009003">
    <property type="entry name" value="Peptidase_S1_PA"/>
</dbReference>
<organism evidence="3 4">
    <name type="scientific">Winkia neuii subsp. anitrata</name>
    <dbReference type="NCBI Taxonomy" id="29318"/>
    <lineage>
        <taxon>Bacteria</taxon>
        <taxon>Bacillati</taxon>
        <taxon>Actinomycetota</taxon>
        <taxon>Actinomycetes</taxon>
        <taxon>Actinomycetales</taxon>
        <taxon>Actinomycetaceae</taxon>
        <taxon>Winkia</taxon>
    </lineage>
</organism>
<gene>
    <name evidence="3" type="ORF">PIG85_01240</name>
</gene>
<evidence type="ECO:0000256" key="1">
    <source>
        <dbReference type="ARBA" id="ARBA00022729"/>
    </source>
</evidence>
<evidence type="ECO:0008006" key="5">
    <source>
        <dbReference type="Google" id="ProtNLM"/>
    </source>
</evidence>
<dbReference type="SUPFAM" id="SSF50494">
    <property type="entry name" value="Trypsin-like serine proteases"/>
    <property type="match status" value="1"/>
</dbReference>
<feature type="signal peptide" evidence="2">
    <location>
        <begin position="1"/>
        <end position="28"/>
    </location>
</feature>
<reference evidence="3" key="1">
    <citation type="submission" date="2023-01" db="EMBL/GenBank/DDBJ databases">
        <title>Comparative Genomic Analysis of the Clinically-Derived Winkia Strain NY0527 Provides Evidence into the Taxonomic Reassignment of Winkia neuii and Characterizes Their Virulence Traits.</title>
        <authorList>
            <person name="Cai X."/>
            <person name="Peng Y."/>
            <person name="Li M."/>
            <person name="Qiu Y."/>
            <person name="Wang Y."/>
            <person name="Xu L."/>
            <person name="Hou Q."/>
        </authorList>
    </citation>
    <scope>NUCLEOTIDE SEQUENCE</scope>
    <source>
        <strain evidence="3">NY0527</strain>
    </source>
</reference>